<comment type="caution">
    <text evidence="1">The sequence shown here is derived from an EMBL/GenBank/DDBJ whole genome shotgun (WGS) entry which is preliminary data.</text>
</comment>
<organism evidence="1 2">
    <name type="scientific">Methylorubrum rhodinum</name>
    <dbReference type="NCBI Taxonomy" id="29428"/>
    <lineage>
        <taxon>Bacteria</taxon>
        <taxon>Pseudomonadati</taxon>
        <taxon>Pseudomonadota</taxon>
        <taxon>Alphaproteobacteria</taxon>
        <taxon>Hyphomicrobiales</taxon>
        <taxon>Methylobacteriaceae</taxon>
        <taxon>Methylorubrum</taxon>
    </lineage>
</organism>
<accession>A0A840ZLS5</accession>
<gene>
    <name evidence="1" type="ORF">HNR00_002459</name>
</gene>
<reference evidence="1 2" key="1">
    <citation type="submission" date="2020-08" db="EMBL/GenBank/DDBJ databases">
        <title>Genomic Encyclopedia of Type Strains, Phase IV (KMG-IV): sequencing the most valuable type-strain genomes for metagenomic binning, comparative biology and taxonomic classification.</title>
        <authorList>
            <person name="Goeker M."/>
        </authorList>
    </citation>
    <scope>NUCLEOTIDE SEQUENCE [LARGE SCALE GENOMIC DNA]</scope>
    <source>
        <strain evidence="1 2">DSM 2163</strain>
    </source>
</reference>
<dbReference type="RefSeq" id="WP_183569568.1">
    <property type="nucleotide sequence ID" value="NZ_JACHOP010000009.1"/>
</dbReference>
<dbReference type="EMBL" id="JACHOP010000009">
    <property type="protein sequence ID" value="MBB5757743.1"/>
    <property type="molecule type" value="Genomic_DNA"/>
</dbReference>
<dbReference type="AlphaFoldDB" id="A0A840ZLS5"/>
<dbReference type="Proteomes" id="UP000583454">
    <property type="component" value="Unassembled WGS sequence"/>
</dbReference>
<evidence type="ECO:0000313" key="1">
    <source>
        <dbReference type="EMBL" id="MBB5757743.1"/>
    </source>
</evidence>
<protein>
    <submittedName>
        <fullName evidence="1">Uncharacterized protein</fullName>
    </submittedName>
</protein>
<keyword evidence="2" id="KW-1185">Reference proteome</keyword>
<proteinExistence type="predicted"/>
<name>A0A840ZLS5_9HYPH</name>
<sequence>MIISALMIGLIAIVPWTRSVPSASGAIQYALGTEPATFIERTKGGEQIVHKFLHASIQVPVTDEVPKLEHLARQMMDHSIKSEAEKQGLDMVWLTFHRLDKPNEIQEKVKTYRVIYTRRDGNWSRLERAKEKGA</sequence>
<evidence type="ECO:0000313" key="2">
    <source>
        <dbReference type="Proteomes" id="UP000583454"/>
    </source>
</evidence>